<dbReference type="InterPro" id="IPR000883">
    <property type="entry name" value="Cyt_C_Oxase_1"/>
</dbReference>
<organism evidence="8">
    <name type="scientific">Pelagia noctiluca</name>
    <name type="common">Mauve stinger</name>
    <name type="synonym">Jellyfish</name>
    <dbReference type="NCBI Taxonomy" id="400838"/>
    <lineage>
        <taxon>Eukaryota</taxon>
        <taxon>Metazoa</taxon>
        <taxon>Cnidaria</taxon>
        <taxon>Scyphozoa</taxon>
        <taxon>Semaeostomeae</taxon>
        <taxon>Pelagiidae</taxon>
        <taxon>Pelagia</taxon>
    </lineage>
</organism>
<dbReference type="Gene3D" id="1.20.210.10">
    <property type="entry name" value="Cytochrome c oxidase-like, subunit I domain"/>
    <property type="match status" value="1"/>
</dbReference>
<feature type="non-terminal residue" evidence="8">
    <location>
        <position position="1"/>
    </location>
</feature>
<keyword evidence="5" id="KW-0249">Electron transport</keyword>
<comment type="catalytic activity">
    <reaction evidence="5">
        <text>4 Fe(II)-[cytochrome c] + O2 + 8 H(+)(in) = 4 Fe(III)-[cytochrome c] + 2 H2O + 4 H(+)(out)</text>
        <dbReference type="Rhea" id="RHEA:11436"/>
        <dbReference type="Rhea" id="RHEA-COMP:10350"/>
        <dbReference type="Rhea" id="RHEA-COMP:14399"/>
        <dbReference type="ChEBI" id="CHEBI:15377"/>
        <dbReference type="ChEBI" id="CHEBI:15378"/>
        <dbReference type="ChEBI" id="CHEBI:15379"/>
        <dbReference type="ChEBI" id="CHEBI:29033"/>
        <dbReference type="ChEBI" id="CHEBI:29034"/>
        <dbReference type="EC" id="7.1.1.9"/>
    </reaction>
</comment>
<comment type="function">
    <text evidence="5">Component of the cytochrome c oxidase, the last enzyme in the mitochondrial electron transport chain which drives oxidative phosphorylation. The respiratory chain contains 3 multisubunit complexes succinate dehydrogenase (complex II, CII), ubiquinol-cytochrome c oxidoreductase (cytochrome b-c1 complex, complex III, CIII) and cytochrome c oxidase (complex IV, CIV), that cooperate to transfer electrons derived from NADH and succinate to molecular oxygen, creating an electrochemical gradient over the inner membrane that drives transmembrane transport and the ATP synthase. Cytochrome c oxidase is the component of the respiratory chain that catalyzes the reduction of oxygen to water. Electrons originating from reduced cytochrome c in the intermembrane space (IMS) are transferred via the dinuclear copper A center (CU(A)) of subunit 2 and heme A of subunit 1 to the active site in subunit 1, a binuclear center (BNC) formed by heme A3 and copper B (CU(B)). The BNC reduces molecular oxygen to 2 water molecules using 4 electrons from cytochrome c in the IMS and 4 protons from the mitochondrial matrix.</text>
</comment>
<keyword evidence="6" id="KW-1133">Transmembrane helix</keyword>
<dbReference type="GO" id="GO:0006123">
    <property type="term" value="P:mitochondrial electron transport, cytochrome c to oxygen"/>
    <property type="evidence" value="ECO:0007669"/>
    <property type="project" value="TreeGrafter"/>
</dbReference>
<name>F1LJ89_PELNO</name>
<keyword evidence="5" id="KW-0679">Respiratory chain</keyword>
<keyword evidence="5" id="KW-0479">Metal-binding</keyword>
<sequence length="127" mass="14262">LTYNRGFSPGREAFTVYTLELSVSGSMLGDEQIYNVGVADNALSMIFFFVMPGLIGGFAHCFVPSYIRSPDPPSPRLNYIRFWFLPPTHFCCMAYLLKKRGLVFVDKFSPPSCANSPITGVGWYRNN</sequence>
<protein>
    <recommendedName>
        <fullName evidence="4 5">Cytochrome c oxidase subunit 1</fullName>
        <ecNumber evidence="5">7.1.1.9</ecNumber>
    </recommendedName>
</protein>
<dbReference type="PANTHER" id="PTHR10422">
    <property type="entry name" value="CYTOCHROME C OXIDASE SUBUNIT 1"/>
    <property type="match status" value="1"/>
</dbReference>
<reference evidence="8" key="1">
    <citation type="submission" date="2006-08" db="EMBL/GenBank/DDBJ databases">
        <title>Phylogeography of Pelagia noctiluca.</title>
        <authorList>
            <person name="Stopar K."/>
            <person name="Malej A."/>
            <person name="Ramsak A."/>
        </authorList>
    </citation>
    <scope>NUCLEOTIDE SEQUENCE</scope>
    <source>
        <tissue evidence="8">Gonads</tissue>
    </source>
</reference>
<dbReference type="PRINTS" id="PR01165">
    <property type="entry name" value="CYCOXIDASEI"/>
</dbReference>
<feature type="domain" description="Cytochrome oxidase subunit I profile" evidence="7">
    <location>
        <begin position="19"/>
        <end position="127"/>
    </location>
</feature>
<dbReference type="GO" id="GO:0020037">
    <property type="term" value="F:heme binding"/>
    <property type="evidence" value="ECO:0007669"/>
    <property type="project" value="InterPro"/>
</dbReference>
<evidence type="ECO:0000256" key="1">
    <source>
        <dbReference type="ARBA" id="ARBA00001971"/>
    </source>
</evidence>
<dbReference type="InterPro" id="IPR036927">
    <property type="entry name" value="Cyt_c_oxase-like_su1_sf"/>
</dbReference>
<dbReference type="AlphaFoldDB" id="F1LJ89"/>
<evidence type="ECO:0000313" key="8">
    <source>
        <dbReference type="EMBL" id="ABI96915.1"/>
    </source>
</evidence>
<keyword evidence="5" id="KW-0999">Mitochondrion inner membrane</keyword>
<keyword evidence="5" id="KW-0813">Transport</keyword>
<keyword evidence="5 8" id="KW-0496">Mitochondrion</keyword>
<dbReference type="SUPFAM" id="SSF81442">
    <property type="entry name" value="Cytochrome c oxidase subunit I-like"/>
    <property type="match status" value="1"/>
</dbReference>
<dbReference type="GO" id="GO:0005743">
    <property type="term" value="C:mitochondrial inner membrane"/>
    <property type="evidence" value="ECO:0007669"/>
    <property type="project" value="UniProtKB-SubCell"/>
</dbReference>
<evidence type="ECO:0000256" key="3">
    <source>
        <dbReference type="ARBA" id="ARBA00009578"/>
    </source>
</evidence>
<accession>F1LJ89</accession>
<feature type="transmembrane region" description="Helical" evidence="6">
    <location>
        <begin position="42"/>
        <end position="67"/>
    </location>
</feature>
<evidence type="ECO:0000256" key="6">
    <source>
        <dbReference type="SAM" id="Phobius"/>
    </source>
</evidence>
<dbReference type="PANTHER" id="PTHR10422:SF18">
    <property type="entry name" value="CYTOCHROME C OXIDASE SUBUNIT 1"/>
    <property type="match status" value="1"/>
</dbReference>
<evidence type="ECO:0000256" key="2">
    <source>
        <dbReference type="ARBA" id="ARBA00004673"/>
    </source>
</evidence>
<comment type="similarity">
    <text evidence="3 5">Belongs to the heme-copper respiratory oxidase family.</text>
</comment>
<keyword evidence="5" id="KW-0349">Heme</keyword>
<dbReference type="GO" id="GO:0015990">
    <property type="term" value="P:electron transport coupled proton transport"/>
    <property type="evidence" value="ECO:0007669"/>
    <property type="project" value="TreeGrafter"/>
</dbReference>
<comment type="pathway">
    <text evidence="2 5">Energy metabolism; oxidative phosphorylation.</text>
</comment>
<dbReference type="EMBL" id="DQ910901">
    <property type="protein sequence ID" value="ABI96915.1"/>
    <property type="molecule type" value="Genomic_DNA"/>
</dbReference>
<keyword evidence="5" id="KW-0186">Copper</keyword>
<evidence type="ECO:0000256" key="5">
    <source>
        <dbReference type="RuleBase" id="RU000369"/>
    </source>
</evidence>
<keyword evidence="5 6" id="KW-0812">Transmembrane</keyword>
<feature type="transmembrane region" description="Helical" evidence="6">
    <location>
        <begin position="79"/>
        <end position="97"/>
    </location>
</feature>
<keyword evidence="5 6" id="KW-0472">Membrane</keyword>
<dbReference type="PROSITE" id="PS50855">
    <property type="entry name" value="COX1"/>
    <property type="match status" value="1"/>
</dbReference>
<dbReference type="Pfam" id="PF00115">
    <property type="entry name" value="COX1"/>
    <property type="match status" value="1"/>
</dbReference>
<comment type="subcellular location">
    <subcellularLocation>
        <location evidence="5">Mitochondrion inner membrane</location>
        <topology evidence="5">Multi-pass membrane protein</topology>
    </subcellularLocation>
</comment>
<dbReference type="EC" id="7.1.1.9" evidence="5"/>
<evidence type="ECO:0000259" key="7">
    <source>
        <dbReference type="PROSITE" id="PS50855"/>
    </source>
</evidence>
<keyword evidence="5" id="KW-0408">Iron</keyword>
<proteinExistence type="inferred from homology"/>
<dbReference type="InterPro" id="IPR023616">
    <property type="entry name" value="Cyt_c_oxase-like_su1_dom"/>
</dbReference>
<dbReference type="UniPathway" id="UPA00705"/>
<comment type="cofactor">
    <cofactor evidence="1">
        <name>heme</name>
        <dbReference type="ChEBI" id="CHEBI:30413"/>
    </cofactor>
</comment>
<evidence type="ECO:0000256" key="4">
    <source>
        <dbReference type="ARBA" id="ARBA00015947"/>
    </source>
</evidence>
<dbReference type="GO" id="GO:0046872">
    <property type="term" value="F:metal ion binding"/>
    <property type="evidence" value="ECO:0007669"/>
    <property type="project" value="UniProtKB-KW"/>
</dbReference>
<geneLocation type="mitochondrion" evidence="8"/>
<dbReference type="GO" id="GO:0004129">
    <property type="term" value="F:cytochrome-c oxidase activity"/>
    <property type="evidence" value="ECO:0007669"/>
    <property type="project" value="UniProtKB-EC"/>
</dbReference>